<comment type="caution">
    <text evidence="1">The sequence shown here is derived from an EMBL/GenBank/DDBJ whole genome shotgun (WGS) entry which is preliminary data.</text>
</comment>
<dbReference type="EMBL" id="NESN01000001">
    <property type="protein sequence ID" value="PUE55791.1"/>
    <property type="molecule type" value="Genomic_DNA"/>
</dbReference>
<dbReference type="Proteomes" id="UP000250790">
    <property type="component" value="Unassembled WGS sequence"/>
</dbReference>
<evidence type="ECO:0000313" key="2">
    <source>
        <dbReference type="Proteomes" id="UP000250790"/>
    </source>
</evidence>
<organism evidence="1 2">
    <name type="scientific">Limnohabitans parvus II-B4</name>
    <dbReference type="NCBI Taxonomy" id="1293052"/>
    <lineage>
        <taxon>Bacteria</taxon>
        <taxon>Pseudomonadati</taxon>
        <taxon>Pseudomonadota</taxon>
        <taxon>Betaproteobacteria</taxon>
        <taxon>Burkholderiales</taxon>
        <taxon>Comamonadaceae</taxon>
        <taxon>Limnohabitans</taxon>
    </lineage>
</organism>
<protein>
    <recommendedName>
        <fullName evidence="3">DNA-binding protein</fullName>
    </recommendedName>
</protein>
<name>A0A315EEQ7_9BURK</name>
<dbReference type="InterPro" id="IPR009061">
    <property type="entry name" value="DNA-bd_dom_put_sf"/>
</dbReference>
<proteinExistence type="predicted"/>
<gene>
    <name evidence="1" type="ORF">B9Z37_04440</name>
</gene>
<evidence type="ECO:0000313" key="1">
    <source>
        <dbReference type="EMBL" id="PUE55791.1"/>
    </source>
</evidence>
<accession>A0A315EEQ7</accession>
<reference evidence="1 2" key="1">
    <citation type="submission" date="2017-04" db="EMBL/GenBank/DDBJ databases">
        <title>Unexpected and diverse lifestyles within the genus Limnohabitans.</title>
        <authorList>
            <person name="Kasalicky V."/>
            <person name="Mehrshad M."/>
            <person name="Andrei S.-A."/>
            <person name="Salcher M."/>
            <person name="Kratochvilova H."/>
            <person name="Simek K."/>
            <person name="Ghai R."/>
        </authorList>
    </citation>
    <scope>NUCLEOTIDE SEQUENCE [LARGE SCALE GENOMIC DNA]</scope>
    <source>
        <strain evidence="1 2">II-B4</strain>
    </source>
</reference>
<keyword evidence="2" id="KW-1185">Reference proteome</keyword>
<evidence type="ECO:0008006" key="3">
    <source>
        <dbReference type="Google" id="ProtNLM"/>
    </source>
</evidence>
<sequence length="75" mass="8725">MRTTLTETELAARWSVSPKTLQRWRALQLGPEYLKIGMKIQYTLAAIENYENPARPMRIAEIVEFLLSVYGPDRQ</sequence>
<dbReference type="SUPFAM" id="SSF46955">
    <property type="entry name" value="Putative DNA-binding domain"/>
    <property type="match status" value="1"/>
</dbReference>
<dbReference type="AlphaFoldDB" id="A0A315EEQ7"/>